<proteinExistence type="inferred from homology"/>
<dbReference type="EMBL" id="FRAH01000063">
    <property type="protein sequence ID" value="SHL06094.1"/>
    <property type="molecule type" value="Genomic_DNA"/>
</dbReference>
<organism evidence="3 4">
    <name type="scientific">Anaerotignum lactatifermentans DSM 14214</name>
    <dbReference type="NCBI Taxonomy" id="1121323"/>
    <lineage>
        <taxon>Bacteria</taxon>
        <taxon>Bacillati</taxon>
        <taxon>Bacillota</taxon>
        <taxon>Clostridia</taxon>
        <taxon>Lachnospirales</taxon>
        <taxon>Anaerotignaceae</taxon>
        <taxon>Anaerotignum</taxon>
    </lineage>
</organism>
<comment type="similarity">
    <text evidence="1">Belongs to the YggT family.</text>
</comment>
<dbReference type="OrthoDB" id="283553at2"/>
<dbReference type="Proteomes" id="UP000183975">
    <property type="component" value="Unassembled WGS sequence"/>
</dbReference>
<dbReference type="Pfam" id="PF02325">
    <property type="entry name" value="CCB3_YggT"/>
    <property type="match status" value="1"/>
</dbReference>
<keyword evidence="4" id="KW-1185">Reference proteome</keyword>
<dbReference type="GO" id="GO:0016020">
    <property type="term" value="C:membrane"/>
    <property type="evidence" value="ECO:0007669"/>
    <property type="project" value="InterPro"/>
</dbReference>
<feature type="transmembrane region" description="Helical" evidence="2">
    <location>
        <begin position="73"/>
        <end position="95"/>
    </location>
</feature>
<feature type="transmembrane region" description="Helical" evidence="2">
    <location>
        <begin position="7"/>
        <end position="32"/>
    </location>
</feature>
<name>A0A1M6XJD1_9FIRM</name>
<accession>A0A1M6XJD1</accession>
<evidence type="ECO:0000313" key="3">
    <source>
        <dbReference type="EMBL" id="SHL06094.1"/>
    </source>
</evidence>
<gene>
    <name evidence="3" type="ORF">SAMN02745138_02803</name>
</gene>
<evidence type="ECO:0000313" key="4">
    <source>
        <dbReference type="Proteomes" id="UP000183975"/>
    </source>
</evidence>
<evidence type="ECO:0000256" key="1">
    <source>
        <dbReference type="ARBA" id="ARBA00010894"/>
    </source>
</evidence>
<dbReference type="PANTHER" id="PTHR33219">
    <property type="entry name" value="YLMG HOMOLOG PROTEIN 2, CHLOROPLASTIC"/>
    <property type="match status" value="1"/>
</dbReference>
<dbReference type="GeneID" id="78176400"/>
<keyword evidence="2" id="KW-0472">Membrane</keyword>
<keyword evidence="2" id="KW-1133">Transmembrane helix</keyword>
<protein>
    <submittedName>
        <fullName evidence="3">YggT family protein</fullName>
    </submittedName>
</protein>
<dbReference type="PANTHER" id="PTHR33219:SF14">
    <property type="entry name" value="PROTEIN COFACTOR ASSEMBLY OF COMPLEX C SUBUNIT B CCB3, CHLOROPLASTIC-RELATED"/>
    <property type="match status" value="1"/>
</dbReference>
<dbReference type="AlphaFoldDB" id="A0A1M6XJD1"/>
<dbReference type="RefSeq" id="WP_072852805.1">
    <property type="nucleotide sequence ID" value="NZ_FRAH01000063.1"/>
</dbReference>
<sequence length="96" mass="10929">MTSLQVLFIQAIDVFFNVIEWLIFIRILLSWIPMFGYNNPLGRLIYNLTEPILGPCRSMLEKSPLGGGMMLDFSPIIALILMVLVKQLLMGLVLLF</sequence>
<evidence type="ECO:0000256" key="2">
    <source>
        <dbReference type="SAM" id="Phobius"/>
    </source>
</evidence>
<keyword evidence="2" id="KW-0812">Transmembrane</keyword>
<dbReference type="InterPro" id="IPR003425">
    <property type="entry name" value="CCB3/YggT"/>
</dbReference>
<reference evidence="3 4" key="1">
    <citation type="submission" date="2016-11" db="EMBL/GenBank/DDBJ databases">
        <authorList>
            <person name="Jaros S."/>
            <person name="Januszkiewicz K."/>
            <person name="Wedrychowicz H."/>
        </authorList>
    </citation>
    <scope>NUCLEOTIDE SEQUENCE [LARGE SCALE GENOMIC DNA]</scope>
    <source>
        <strain evidence="3 4">DSM 14214</strain>
    </source>
</reference>